<sequence>MFHLSGDVGMTSASPTKSYERRPPVFRSPGTESLRNSNERLRGGRDGPVAHDARTGFATNLKLLAENLVNETAYALQLRYTPSILRLKNSSPRVLTY</sequence>
<accession>A0A9D4Q4N5</accession>
<gene>
    <name evidence="2" type="ORF">HPB52_003825</name>
</gene>
<organism evidence="2 3">
    <name type="scientific">Rhipicephalus sanguineus</name>
    <name type="common">Brown dog tick</name>
    <name type="synonym">Ixodes sanguineus</name>
    <dbReference type="NCBI Taxonomy" id="34632"/>
    <lineage>
        <taxon>Eukaryota</taxon>
        <taxon>Metazoa</taxon>
        <taxon>Ecdysozoa</taxon>
        <taxon>Arthropoda</taxon>
        <taxon>Chelicerata</taxon>
        <taxon>Arachnida</taxon>
        <taxon>Acari</taxon>
        <taxon>Parasitiformes</taxon>
        <taxon>Ixodida</taxon>
        <taxon>Ixodoidea</taxon>
        <taxon>Ixodidae</taxon>
        <taxon>Rhipicephalinae</taxon>
        <taxon>Rhipicephalus</taxon>
        <taxon>Rhipicephalus</taxon>
    </lineage>
</organism>
<evidence type="ECO:0000313" key="3">
    <source>
        <dbReference type="Proteomes" id="UP000821837"/>
    </source>
</evidence>
<feature type="compositionally biased region" description="Basic and acidic residues" evidence="1">
    <location>
        <begin position="37"/>
        <end position="51"/>
    </location>
</feature>
<protein>
    <submittedName>
        <fullName evidence="2">Uncharacterized protein</fullName>
    </submittedName>
</protein>
<keyword evidence="3" id="KW-1185">Reference proteome</keyword>
<comment type="caution">
    <text evidence="2">The sequence shown here is derived from an EMBL/GenBank/DDBJ whole genome shotgun (WGS) entry which is preliminary data.</text>
</comment>
<reference evidence="2" key="2">
    <citation type="submission" date="2021-09" db="EMBL/GenBank/DDBJ databases">
        <authorList>
            <person name="Jia N."/>
            <person name="Wang J."/>
            <person name="Shi W."/>
            <person name="Du L."/>
            <person name="Sun Y."/>
            <person name="Zhan W."/>
            <person name="Jiang J."/>
            <person name="Wang Q."/>
            <person name="Zhang B."/>
            <person name="Ji P."/>
            <person name="Sakyi L.B."/>
            <person name="Cui X."/>
            <person name="Yuan T."/>
            <person name="Jiang B."/>
            <person name="Yang W."/>
            <person name="Lam T.T.-Y."/>
            <person name="Chang Q."/>
            <person name="Ding S."/>
            <person name="Wang X."/>
            <person name="Zhu J."/>
            <person name="Ruan X."/>
            <person name="Zhao L."/>
            <person name="Wei J."/>
            <person name="Que T."/>
            <person name="Du C."/>
            <person name="Cheng J."/>
            <person name="Dai P."/>
            <person name="Han X."/>
            <person name="Huang E."/>
            <person name="Gao Y."/>
            <person name="Liu J."/>
            <person name="Shao H."/>
            <person name="Ye R."/>
            <person name="Li L."/>
            <person name="Wei W."/>
            <person name="Wang X."/>
            <person name="Wang C."/>
            <person name="Huo Q."/>
            <person name="Li W."/>
            <person name="Guo W."/>
            <person name="Chen H."/>
            <person name="Chen S."/>
            <person name="Zhou L."/>
            <person name="Zhou L."/>
            <person name="Ni X."/>
            <person name="Tian J."/>
            <person name="Zhou Y."/>
            <person name="Sheng Y."/>
            <person name="Liu T."/>
            <person name="Pan Y."/>
            <person name="Xia L."/>
            <person name="Li J."/>
            <person name="Zhao F."/>
            <person name="Cao W."/>
        </authorList>
    </citation>
    <scope>NUCLEOTIDE SEQUENCE</scope>
    <source>
        <strain evidence="2">Rsan-2018</strain>
        <tissue evidence="2">Larvae</tissue>
    </source>
</reference>
<reference evidence="2" key="1">
    <citation type="journal article" date="2020" name="Cell">
        <title>Large-Scale Comparative Analyses of Tick Genomes Elucidate Their Genetic Diversity and Vector Capacities.</title>
        <authorList>
            <consortium name="Tick Genome and Microbiome Consortium (TIGMIC)"/>
            <person name="Jia N."/>
            <person name="Wang J."/>
            <person name="Shi W."/>
            <person name="Du L."/>
            <person name="Sun Y."/>
            <person name="Zhan W."/>
            <person name="Jiang J.F."/>
            <person name="Wang Q."/>
            <person name="Zhang B."/>
            <person name="Ji P."/>
            <person name="Bell-Sakyi L."/>
            <person name="Cui X.M."/>
            <person name="Yuan T.T."/>
            <person name="Jiang B.G."/>
            <person name="Yang W.F."/>
            <person name="Lam T.T."/>
            <person name="Chang Q.C."/>
            <person name="Ding S.J."/>
            <person name="Wang X.J."/>
            <person name="Zhu J.G."/>
            <person name="Ruan X.D."/>
            <person name="Zhao L."/>
            <person name="Wei J.T."/>
            <person name="Ye R.Z."/>
            <person name="Que T.C."/>
            <person name="Du C.H."/>
            <person name="Zhou Y.H."/>
            <person name="Cheng J.X."/>
            <person name="Dai P.F."/>
            <person name="Guo W.B."/>
            <person name="Han X.H."/>
            <person name="Huang E.J."/>
            <person name="Li L.F."/>
            <person name="Wei W."/>
            <person name="Gao Y.C."/>
            <person name="Liu J.Z."/>
            <person name="Shao H.Z."/>
            <person name="Wang X."/>
            <person name="Wang C.C."/>
            <person name="Yang T.C."/>
            <person name="Huo Q.B."/>
            <person name="Li W."/>
            <person name="Chen H.Y."/>
            <person name="Chen S.E."/>
            <person name="Zhou L.G."/>
            <person name="Ni X.B."/>
            <person name="Tian J.H."/>
            <person name="Sheng Y."/>
            <person name="Liu T."/>
            <person name="Pan Y.S."/>
            <person name="Xia L.Y."/>
            <person name="Li J."/>
            <person name="Zhao F."/>
            <person name="Cao W.C."/>
        </authorList>
    </citation>
    <scope>NUCLEOTIDE SEQUENCE</scope>
    <source>
        <strain evidence="2">Rsan-2018</strain>
    </source>
</reference>
<dbReference type="AlphaFoldDB" id="A0A9D4Q4N5"/>
<dbReference type="Proteomes" id="UP000821837">
    <property type="component" value="Unassembled WGS sequence"/>
</dbReference>
<evidence type="ECO:0000313" key="2">
    <source>
        <dbReference type="EMBL" id="KAH7967910.1"/>
    </source>
</evidence>
<evidence type="ECO:0000256" key="1">
    <source>
        <dbReference type="SAM" id="MobiDB-lite"/>
    </source>
</evidence>
<feature type="region of interest" description="Disordered" evidence="1">
    <location>
        <begin position="1"/>
        <end position="51"/>
    </location>
</feature>
<name>A0A9D4Q4N5_RHISA</name>
<proteinExistence type="predicted"/>
<dbReference type="VEuPathDB" id="VectorBase:RSAN_056700"/>
<dbReference type="EMBL" id="JABSTV010001248">
    <property type="protein sequence ID" value="KAH7967910.1"/>
    <property type="molecule type" value="Genomic_DNA"/>
</dbReference>